<feature type="compositionally biased region" description="Low complexity" evidence="2">
    <location>
        <begin position="1"/>
        <end position="28"/>
    </location>
</feature>
<dbReference type="InterPro" id="IPR019734">
    <property type="entry name" value="TPR_rpt"/>
</dbReference>
<feature type="compositionally biased region" description="Pro residues" evidence="2">
    <location>
        <begin position="785"/>
        <end position="795"/>
    </location>
</feature>
<dbReference type="VEuPathDB" id="TriTrypDB:LDHU3_04.1110"/>
<proteinExistence type="predicted"/>
<dbReference type="VEuPathDB" id="TriTrypDB:LdBPK_040890.1"/>
<sequence length="1275" mass="140204">MGNAASSPRRAPAASSSPARASSTAPATEPRPRKMLVNAAPRASASNFRSPAAITAASVNRQARSQSPEAKSASLQQATLQRRQRIPGMNGSGSAGGTSVRGDVGDETDVLLAFTRNADPISLRVLELIQQADAVPQDSPGEKLRLLQECYPLLARVPNDCFDQLAVTVYQKEGDVYHQQGDIENAKNTYSRAITLAEKRVARQDADMYMVLKRYVLAMVGMARIWYDHERDHQGFTFVDHKHPKVQAVDGGDAVHDANSSMSSLESSLMSDGGSVFSLNEAILKSMAPRPPRRQTGPLFQRVKMRAPHVMQSSQLNREDEFVLHSRMTRELVASPCELLLLRCCEVVQIGHNSQSELLIPAQIELAQIYEDLALYSRALLLVRRCVGILCSVYDYDHPWVIHLMHRADRLEGRLEEQMRNNMATKIQATWKMHRAMQQLEYTLGHPVRRHQRIPRKYRAIPGLDFLHEYVGDMPADELLGDDADDGVYGGPGGDHGHYRQQAAEPEQWTEVPPSAPVQASGRHSADPRHPSGTPGARQERKSPYNATALVRYAPNEHAERGDTFTTVVPNATVVGTTQDTQTDTDVHHTEYGDVLTVRTTTVTKTITEGLVDSAGDDTDEEPSEDEGQPAAPVHVGAPPPQQQQKQPRNPTHPTHPLQPAPAPYPSDDDADEYDEERECSWAERTPTELQQHQQQPPPQAPPPPMRREEQTQAQPCGHVVTTQTPRPPPRANKQTEAAWPLRCEEEEEPPRTSRQAATTSPHSQRHETATQCNPDRGAHRAPAHQPPPPAPTPQRQPLVQSPLPPSWRHRASVSRPAGASEADIALDPTDDTPSIVARAPESRENPLPERPPPKAERTRVHLHNSREAENAFDDGPSRWAQRGAPPQQRHTHTAPPAHRSGAALEAPLDNYEDGNAPYQEEEARSEVIAGSDAHPSSSAPSRPYVPDVRHNSRRELFRDLVEPNTAFQAEWNGYPAFLPLLGHRRSSGRSSQSSSMPRTSSESGQLVPHALGHSGSHPSKQQKAPMQLCDRRHQRGSDGQGQQSGTPMHLTAPANVYPLTLPQAAQQPRTVKTTRDYKIIKTRRVRTYTREPVSNIMDSENTSSRSGSASIDESMSSARWEADSASVSGSTHVEYMEEKDEQVDAASVNSKLSNASAPRQQQRQRQPSVKAPAGNVKVPHRPHKPRMPTPPTKSLAKATGDGNGSSGAAACRPSTLPTKAETVRVVSEKGSEDRDSDVLPNYSSSATTVTRHVKSDHHGATTRTTRRFSTSTNS</sequence>
<reference evidence="3 4" key="1">
    <citation type="journal article" date="2018" name="Sci. Rep.">
        <title>A complete Leishmania donovani reference genome identifies novel genetic variations associated with virulence.</title>
        <authorList>
            <person name="Lypaczewski P."/>
            <person name="Hoshizaki J."/>
            <person name="Zhang W.-W."/>
            <person name="McCall L.-I."/>
            <person name="Torcivia-Rodriguez J."/>
            <person name="Simonyan V."/>
            <person name="Kaur A."/>
            <person name="Dewar K."/>
            <person name="Matlashewski G."/>
        </authorList>
    </citation>
    <scope>NUCLEOTIDE SEQUENCE [LARGE SCALE GENOMIC DNA]</scope>
    <source>
        <strain evidence="3 4">LdCL</strain>
    </source>
</reference>
<dbReference type="PROSITE" id="PS50005">
    <property type="entry name" value="TPR"/>
    <property type="match status" value="1"/>
</dbReference>
<feature type="region of interest" description="Disordered" evidence="2">
    <location>
        <begin position="481"/>
        <end position="545"/>
    </location>
</feature>
<feature type="compositionally biased region" description="Polar residues" evidence="2">
    <location>
        <begin position="1242"/>
        <end position="1251"/>
    </location>
</feature>
<feature type="compositionally biased region" description="Polar residues" evidence="2">
    <location>
        <begin position="753"/>
        <end position="763"/>
    </location>
</feature>
<feature type="compositionally biased region" description="Low complexity" evidence="2">
    <location>
        <begin position="1262"/>
        <end position="1275"/>
    </location>
</feature>
<feature type="compositionally biased region" description="Acidic residues" evidence="2">
    <location>
        <begin position="615"/>
        <end position="628"/>
    </location>
</feature>
<feature type="region of interest" description="Disordered" evidence="2">
    <location>
        <begin position="1091"/>
        <end position="1275"/>
    </location>
</feature>
<dbReference type="EMBL" id="CP029503">
    <property type="protein sequence ID" value="AYU75869.1"/>
    <property type="molecule type" value="Genomic_DNA"/>
</dbReference>
<feature type="compositionally biased region" description="Polar residues" evidence="2">
    <location>
        <begin position="1148"/>
        <end position="1159"/>
    </location>
</feature>
<evidence type="ECO:0000313" key="4">
    <source>
        <dbReference type="Proteomes" id="UP000274082"/>
    </source>
</evidence>
<evidence type="ECO:0000256" key="1">
    <source>
        <dbReference type="PROSITE-ProRule" id="PRU00339"/>
    </source>
</evidence>
<name>A0A3S5H5D3_LEIDO</name>
<feature type="compositionally biased region" description="Basic and acidic residues" evidence="2">
    <location>
        <begin position="1227"/>
        <end position="1238"/>
    </location>
</feature>
<dbReference type="Pfam" id="PF13181">
    <property type="entry name" value="TPR_8"/>
    <property type="match status" value="1"/>
</dbReference>
<feature type="region of interest" description="Disordered" evidence="2">
    <location>
        <begin position="608"/>
        <end position="948"/>
    </location>
</feature>
<feature type="repeat" description="TPR" evidence="1">
    <location>
        <begin position="167"/>
        <end position="200"/>
    </location>
</feature>
<feature type="compositionally biased region" description="Pro residues" evidence="2">
    <location>
        <begin position="696"/>
        <end position="705"/>
    </location>
</feature>
<organism evidence="3 4">
    <name type="scientific">Leishmania donovani</name>
    <dbReference type="NCBI Taxonomy" id="5661"/>
    <lineage>
        <taxon>Eukaryota</taxon>
        <taxon>Discoba</taxon>
        <taxon>Euglenozoa</taxon>
        <taxon>Kinetoplastea</taxon>
        <taxon>Metakinetoplastina</taxon>
        <taxon>Trypanosomatida</taxon>
        <taxon>Trypanosomatidae</taxon>
        <taxon>Leishmaniinae</taxon>
        <taxon>Leishmania</taxon>
    </lineage>
</organism>
<keyword evidence="4" id="KW-1185">Reference proteome</keyword>
<feature type="compositionally biased region" description="Polar residues" evidence="2">
    <location>
        <begin position="57"/>
        <end position="81"/>
    </location>
</feature>
<evidence type="ECO:0000256" key="2">
    <source>
        <dbReference type="SAM" id="MobiDB-lite"/>
    </source>
</evidence>
<dbReference type="Proteomes" id="UP000274082">
    <property type="component" value="Chromosome 4"/>
</dbReference>
<dbReference type="VEuPathDB" id="TriTrypDB:LdCL_040014500"/>
<accession>A0A3S5H5D3</accession>
<gene>
    <name evidence="3" type="ORF">LdCL_040014500</name>
</gene>
<feature type="region of interest" description="Disordered" evidence="2">
    <location>
        <begin position="980"/>
        <end position="1053"/>
    </location>
</feature>
<feature type="compositionally biased region" description="Polar residues" evidence="2">
    <location>
        <begin position="1097"/>
        <end position="1118"/>
    </location>
</feature>
<dbReference type="AlphaFoldDB" id="A0A3S5H5D3"/>
<feature type="compositionally biased region" description="Low complexity" evidence="2">
    <location>
        <begin position="629"/>
        <end position="650"/>
    </location>
</feature>
<feature type="compositionally biased region" description="Basic and acidic residues" evidence="2">
    <location>
        <begin position="841"/>
        <end position="870"/>
    </location>
</feature>
<keyword evidence="1" id="KW-0802">TPR repeat</keyword>
<dbReference type="OrthoDB" id="267133at2759"/>
<feature type="compositionally biased region" description="Acidic residues" evidence="2">
    <location>
        <begin position="667"/>
        <end position="678"/>
    </location>
</feature>
<feature type="compositionally biased region" description="Low complexity" evidence="2">
    <location>
        <begin position="989"/>
        <end position="1004"/>
    </location>
</feature>
<evidence type="ECO:0000313" key="3">
    <source>
        <dbReference type="EMBL" id="AYU75869.1"/>
    </source>
</evidence>
<feature type="region of interest" description="Disordered" evidence="2">
    <location>
        <begin position="1"/>
        <end position="102"/>
    </location>
</feature>
<protein>
    <submittedName>
        <fullName evidence="3">Uncharacterized protein</fullName>
    </submittedName>
</protein>